<dbReference type="HOGENOM" id="CLU_2235230_0_0_3"/>
<evidence type="ECO:0000256" key="1">
    <source>
        <dbReference type="SAM" id="Phobius"/>
    </source>
</evidence>
<feature type="transmembrane region" description="Helical" evidence="1">
    <location>
        <begin position="69"/>
        <end position="90"/>
    </location>
</feature>
<evidence type="ECO:0000313" key="2">
    <source>
        <dbReference type="EMBL" id="CAE18806.1"/>
    </source>
</evidence>
<dbReference type="OrthoDB" id="514707at2"/>
<name>Q7V2V9_PROMP</name>
<organism evidence="2 3">
    <name type="scientific">Prochlorococcus marinus subsp. pastoris (strain CCMP1986 / NIES-2087 / MED4)</name>
    <dbReference type="NCBI Taxonomy" id="59919"/>
    <lineage>
        <taxon>Bacteria</taxon>
        <taxon>Bacillati</taxon>
        <taxon>Cyanobacteriota</taxon>
        <taxon>Cyanophyceae</taxon>
        <taxon>Synechococcales</taxon>
        <taxon>Prochlorococcaceae</taxon>
        <taxon>Prochlorococcus</taxon>
    </lineage>
</organism>
<keyword evidence="1" id="KW-0812">Transmembrane</keyword>
<dbReference type="RefSeq" id="WP_011131984.1">
    <property type="nucleotide sequence ID" value="NC_005072.1"/>
</dbReference>
<dbReference type="KEGG" id="pmm:PMM0347"/>
<keyword evidence="1" id="KW-1133">Transmembrane helix</keyword>
<dbReference type="eggNOG" id="ENOG5032ITT">
    <property type="taxonomic scope" value="Bacteria"/>
</dbReference>
<keyword evidence="1" id="KW-0472">Membrane</keyword>
<evidence type="ECO:0000313" key="3">
    <source>
        <dbReference type="Proteomes" id="UP000001026"/>
    </source>
</evidence>
<gene>
    <name evidence="2" type="ordered locus">PMM0347</name>
</gene>
<feature type="transmembrane region" description="Helical" evidence="1">
    <location>
        <begin position="15"/>
        <end position="33"/>
    </location>
</feature>
<accession>Q7V2V9</accession>
<reference evidence="2 3" key="1">
    <citation type="journal article" date="2003" name="Nature">
        <title>Genome divergence in two Prochlorococcus ecotypes reflects oceanic niche differentiation.</title>
        <authorList>
            <person name="Rocap G."/>
            <person name="Larimer F.W."/>
            <person name="Lamerdin J.E."/>
            <person name="Malfatti S."/>
            <person name="Chain P."/>
            <person name="Ahlgren N.A."/>
            <person name="Arellano A."/>
            <person name="Coleman M."/>
            <person name="Hauser L."/>
            <person name="Hess W.R."/>
            <person name="Johnson Z.I."/>
            <person name="Land M.L."/>
            <person name="Lindell D."/>
            <person name="Post A.F."/>
            <person name="Regala W."/>
            <person name="Shah M."/>
            <person name="Shaw S.L."/>
            <person name="Steglich C."/>
            <person name="Sullivan M.B."/>
            <person name="Ting C.S."/>
            <person name="Tolonen A."/>
            <person name="Webb E.A."/>
            <person name="Zinser E.R."/>
            <person name="Chisholm S.W."/>
        </authorList>
    </citation>
    <scope>NUCLEOTIDE SEQUENCE [LARGE SCALE GENOMIC DNA]</scope>
    <source>
        <strain evidence="3">CCMP1986 / NIES-2087 / MED4</strain>
    </source>
</reference>
<dbReference type="STRING" id="59919.PMM0347"/>
<protein>
    <submittedName>
        <fullName evidence="2">Conserved hypothetical</fullName>
    </submittedName>
</protein>
<dbReference type="AlphaFoldDB" id="Q7V2V9"/>
<dbReference type="EMBL" id="BX548174">
    <property type="protein sequence ID" value="CAE18806.1"/>
    <property type="molecule type" value="Genomic_DNA"/>
</dbReference>
<sequence length="114" mass="12722">MDKLSKEQVLASSSGWVASLLNFLPGVGTGYLYQRRWLPYFITTGVVTAWFVIGIILQGDKEPSQTEQLIGISGLFLISTITVVEANLAFKKAVKITSIKKEEEKTPIKKGWFR</sequence>
<feature type="transmembrane region" description="Helical" evidence="1">
    <location>
        <begin position="40"/>
        <end position="57"/>
    </location>
</feature>
<proteinExistence type="predicted"/>
<dbReference type="Proteomes" id="UP000001026">
    <property type="component" value="Chromosome"/>
</dbReference>